<comment type="caution">
    <text evidence="4">The sequence shown here is derived from an EMBL/GenBank/DDBJ whole genome shotgun (WGS) entry which is preliminary data.</text>
</comment>
<dbReference type="AlphaFoldDB" id="A0A7J0BUS3"/>
<keyword evidence="5" id="KW-1185">Reference proteome</keyword>
<evidence type="ECO:0000256" key="1">
    <source>
        <dbReference type="ARBA" id="ARBA00022980"/>
    </source>
</evidence>
<dbReference type="PANTHER" id="PTHR12919:SF20">
    <property type="entry name" value="SMALL RIBOSOMAL SUBUNIT PROTEIN BS16M"/>
    <property type="match status" value="1"/>
</dbReference>
<dbReference type="HAMAP" id="MF_00385">
    <property type="entry name" value="Ribosomal_bS16"/>
    <property type="match status" value="1"/>
</dbReference>
<comment type="similarity">
    <text evidence="3">Belongs to the bacterial ribosomal protein bS16 family.</text>
</comment>
<dbReference type="RefSeq" id="WP_174409589.1">
    <property type="nucleotide sequence ID" value="NZ_BLVP01000008.1"/>
</dbReference>
<sequence>MAVKLRLTRMGNKKRAFYRVVAMNNQSRRDGRPLEYLGFYNPMVEPAEIKIDMDKIQKWLDEGAEPTDTVRALLKQAK</sequence>
<dbReference type="GO" id="GO:0015935">
    <property type="term" value="C:small ribosomal subunit"/>
    <property type="evidence" value="ECO:0007669"/>
    <property type="project" value="TreeGrafter"/>
</dbReference>
<gene>
    <name evidence="3 4" type="primary">rpsP</name>
    <name evidence="4" type="ORF">DSM19430T_16050</name>
</gene>
<dbReference type="Proteomes" id="UP000503820">
    <property type="component" value="Unassembled WGS sequence"/>
</dbReference>
<dbReference type="NCBIfam" id="TIGR00002">
    <property type="entry name" value="S16"/>
    <property type="match status" value="1"/>
</dbReference>
<evidence type="ECO:0000313" key="5">
    <source>
        <dbReference type="Proteomes" id="UP000503820"/>
    </source>
</evidence>
<dbReference type="Gene3D" id="3.30.1320.10">
    <property type="match status" value="1"/>
</dbReference>
<keyword evidence="2 3" id="KW-0687">Ribonucleoprotein</keyword>
<reference evidence="4 5" key="1">
    <citation type="submission" date="2020-05" db="EMBL/GenBank/DDBJ databases">
        <title>Draft genome sequence of Desulfovibrio psychrotolerans JS1T.</title>
        <authorList>
            <person name="Ueno A."/>
            <person name="Tamazawa S."/>
            <person name="Tamamura S."/>
            <person name="Murakami T."/>
            <person name="Kiyama T."/>
            <person name="Inomata H."/>
            <person name="Amano Y."/>
            <person name="Miyakawa K."/>
            <person name="Tamaki H."/>
            <person name="Naganuma T."/>
            <person name="Kaneko K."/>
        </authorList>
    </citation>
    <scope>NUCLEOTIDE SEQUENCE [LARGE SCALE GENOMIC DNA]</scope>
    <source>
        <strain evidence="4 5">JS1</strain>
    </source>
</reference>
<accession>A0A7J0BUS3</accession>
<dbReference type="GO" id="GO:0003735">
    <property type="term" value="F:structural constituent of ribosome"/>
    <property type="evidence" value="ECO:0007669"/>
    <property type="project" value="InterPro"/>
</dbReference>
<dbReference type="PANTHER" id="PTHR12919">
    <property type="entry name" value="30S RIBOSOMAL PROTEIN S16"/>
    <property type="match status" value="1"/>
</dbReference>
<evidence type="ECO:0000313" key="4">
    <source>
        <dbReference type="EMBL" id="GFM36921.1"/>
    </source>
</evidence>
<proteinExistence type="inferred from homology"/>
<dbReference type="SUPFAM" id="SSF54565">
    <property type="entry name" value="Ribosomal protein S16"/>
    <property type="match status" value="1"/>
</dbReference>
<keyword evidence="1 3" id="KW-0689">Ribosomal protein</keyword>
<name>A0A7J0BUS3_9BACT</name>
<evidence type="ECO:0000256" key="2">
    <source>
        <dbReference type="ARBA" id="ARBA00023274"/>
    </source>
</evidence>
<organism evidence="4 5">
    <name type="scientific">Desulfovibrio psychrotolerans</name>
    <dbReference type="NCBI Taxonomy" id="415242"/>
    <lineage>
        <taxon>Bacteria</taxon>
        <taxon>Pseudomonadati</taxon>
        <taxon>Thermodesulfobacteriota</taxon>
        <taxon>Desulfovibrionia</taxon>
        <taxon>Desulfovibrionales</taxon>
        <taxon>Desulfovibrionaceae</taxon>
        <taxon>Desulfovibrio</taxon>
    </lineage>
</organism>
<dbReference type="GO" id="GO:0005737">
    <property type="term" value="C:cytoplasm"/>
    <property type="evidence" value="ECO:0007669"/>
    <property type="project" value="UniProtKB-ARBA"/>
</dbReference>
<dbReference type="EMBL" id="BLVP01000008">
    <property type="protein sequence ID" value="GFM36921.1"/>
    <property type="molecule type" value="Genomic_DNA"/>
</dbReference>
<dbReference type="Pfam" id="PF00886">
    <property type="entry name" value="Ribosomal_S16"/>
    <property type="match status" value="1"/>
</dbReference>
<dbReference type="GO" id="GO:0006412">
    <property type="term" value="P:translation"/>
    <property type="evidence" value="ECO:0007669"/>
    <property type="project" value="UniProtKB-UniRule"/>
</dbReference>
<evidence type="ECO:0000256" key="3">
    <source>
        <dbReference type="HAMAP-Rule" id="MF_00385"/>
    </source>
</evidence>
<dbReference type="InterPro" id="IPR023803">
    <property type="entry name" value="Ribosomal_bS16_dom_sf"/>
</dbReference>
<dbReference type="InterPro" id="IPR000307">
    <property type="entry name" value="Ribosomal_bS16"/>
</dbReference>
<protein>
    <recommendedName>
        <fullName evidence="3">Small ribosomal subunit protein bS16</fullName>
    </recommendedName>
</protein>